<dbReference type="Pfam" id="PF03734">
    <property type="entry name" value="YkuD"/>
    <property type="match status" value="1"/>
</dbReference>
<dbReference type="InterPro" id="IPR002477">
    <property type="entry name" value="Peptidoglycan-bd-like"/>
</dbReference>
<feature type="active site" description="Proton donor/acceptor" evidence="7">
    <location>
        <position position="427"/>
    </location>
</feature>
<sequence length="525" mass="61714">MRKILLLTFLAVAVLGCKKDPKSKPKTDEPLVKHEPGSVLFDSSEVVKLEDKQLTAFYRAQNFHTFWVDSTKRKKAETILAEAEKYGLDPKDYYLEKIRKYEKKYLDLSQDDHLTYDFLLTQSVRRFMIHVSCGKLNPYHIYPNWDLAQPSFNVNKTLAEAVSGDSLPKVISKIEPQHVVYKRLKKALAYLDTFGKDTLKQIVFTEKIKRGDSSENVIRIKRRLMFWRDMERTDSISPWYDRKTANAMKKFQLRHGLIPDGIAGAGTVAALNFTKIQRKQQVIVNLERWRWFPHEMGRQYVIVNIPDYRLRVIKNGDTVDTRRVVVGKEKRRTPVLSSTFTDVILNPTWTVPPTIIKEDLGPDAAKDTNYFRNRRLKIFNSKGEEIPSSKWNSAKPNNYRYVQDPGDDNSLGNVKFNFRNRFTVYLHDTNHRDYFSRNYRSLSSGCVRVQNPLPLAAYLINDSIRWNLDKINEVVATKETTYIRLKDKTRIHQLYWTAWMNKRGELEFREDIYNYDADLFKRLRQ</sequence>
<dbReference type="SUPFAM" id="SSF141523">
    <property type="entry name" value="L,D-transpeptidase catalytic domain-like"/>
    <property type="match status" value="1"/>
</dbReference>
<evidence type="ECO:0000256" key="7">
    <source>
        <dbReference type="PROSITE-ProRule" id="PRU01373"/>
    </source>
</evidence>
<dbReference type="PROSITE" id="PS51257">
    <property type="entry name" value="PROKAR_LIPOPROTEIN"/>
    <property type="match status" value="1"/>
</dbReference>
<dbReference type="InterPro" id="IPR052905">
    <property type="entry name" value="LD-transpeptidase_YkuD-like"/>
</dbReference>
<evidence type="ECO:0000313" key="9">
    <source>
        <dbReference type="EMBL" id="NYA71714.1"/>
    </source>
</evidence>
<keyword evidence="10" id="KW-1185">Reference proteome</keyword>
<comment type="caution">
    <text evidence="9">The sequence shown here is derived from an EMBL/GenBank/DDBJ whole genome shotgun (WGS) entry which is preliminary data.</text>
</comment>
<comment type="similarity">
    <text evidence="2">Belongs to the YkuD family.</text>
</comment>
<organism evidence="9 10">
    <name type="scientific">Flavobacterium agri</name>
    <dbReference type="NCBI Taxonomy" id="2743471"/>
    <lineage>
        <taxon>Bacteria</taxon>
        <taxon>Pseudomonadati</taxon>
        <taxon>Bacteroidota</taxon>
        <taxon>Flavobacteriia</taxon>
        <taxon>Flavobacteriales</taxon>
        <taxon>Flavobacteriaceae</taxon>
        <taxon>Flavobacterium</taxon>
    </lineage>
</organism>
<dbReference type="GO" id="GO:0071555">
    <property type="term" value="P:cell wall organization"/>
    <property type="evidence" value="ECO:0007669"/>
    <property type="project" value="UniProtKB-UniRule"/>
</dbReference>
<name>A0A7Y8Y337_9FLAO</name>
<gene>
    <name evidence="9" type="ORF">HZF10_12335</name>
</gene>
<dbReference type="SUPFAM" id="SSF47090">
    <property type="entry name" value="PGBD-like"/>
    <property type="match status" value="1"/>
</dbReference>
<dbReference type="PROSITE" id="PS52029">
    <property type="entry name" value="LD_TPASE"/>
    <property type="match status" value="1"/>
</dbReference>
<dbReference type="GO" id="GO:0008360">
    <property type="term" value="P:regulation of cell shape"/>
    <property type="evidence" value="ECO:0007669"/>
    <property type="project" value="UniProtKB-UniRule"/>
</dbReference>
<accession>A0A7Y8Y337</accession>
<dbReference type="PANTHER" id="PTHR41533">
    <property type="entry name" value="L,D-TRANSPEPTIDASE HI_1667-RELATED"/>
    <property type="match status" value="1"/>
</dbReference>
<dbReference type="InterPro" id="IPR005490">
    <property type="entry name" value="LD_TPept_cat_dom"/>
</dbReference>
<keyword evidence="4 7" id="KW-0133">Cell shape</keyword>
<dbReference type="InterPro" id="IPR045380">
    <property type="entry name" value="LD_TPept_scaffold_dom"/>
</dbReference>
<evidence type="ECO:0000259" key="8">
    <source>
        <dbReference type="PROSITE" id="PS52029"/>
    </source>
</evidence>
<dbReference type="GO" id="GO:0009252">
    <property type="term" value="P:peptidoglycan biosynthetic process"/>
    <property type="evidence" value="ECO:0007669"/>
    <property type="project" value="UniProtKB-UniPathway"/>
</dbReference>
<dbReference type="Gene3D" id="1.10.101.10">
    <property type="entry name" value="PGBD-like superfamily/PGBD"/>
    <property type="match status" value="1"/>
</dbReference>
<dbReference type="InterPro" id="IPR036366">
    <property type="entry name" value="PGBDSf"/>
</dbReference>
<dbReference type="UniPathway" id="UPA00219"/>
<protein>
    <submittedName>
        <fullName evidence="9">L,D-transpeptidase family protein</fullName>
    </submittedName>
</protein>
<dbReference type="GO" id="GO:0016740">
    <property type="term" value="F:transferase activity"/>
    <property type="evidence" value="ECO:0007669"/>
    <property type="project" value="UniProtKB-KW"/>
</dbReference>
<keyword evidence="5 7" id="KW-0573">Peptidoglycan synthesis</keyword>
<reference evidence="9 10" key="1">
    <citation type="submission" date="2020-07" db="EMBL/GenBank/DDBJ databases">
        <authorList>
            <person name="Sun Q."/>
        </authorList>
    </citation>
    <scope>NUCLEOTIDE SEQUENCE [LARGE SCALE GENOMIC DNA]</scope>
    <source>
        <strain evidence="9 10">MAH-1</strain>
    </source>
</reference>
<dbReference type="CDD" id="cd16913">
    <property type="entry name" value="YkuD_like"/>
    <property type="match status" value="1"/>
</dbReference>
<dbReference type="EMBL" id="JACBJI010000005">
    <property type="protein sequence ID" value="NYA71714.1"/>
    <property type="molecule type" value="Genomic_DNA"/>
</dbReference>
<evidence type="ECO:0000256" key="4">
    <source>
        <dbReference type="ARBA" id="ARBA00022960"/>
    </source>
</evidence>
<dbReference type="InterPro" id="IPR036365">
    <property type="entry name" value="PGBD-like_sf"/>
</dbReference>
<evidence type="ECO:0000256" key="1">
    <source>
        <dbReference type="ARBA" id="ARBA00004752"/>
    </source>
</evidence>
<comment type="pathway">
    <text evidence="1 7">Cell wall biogenesis; peptidoglycan biosynthesis.</text>
</comment>
<dbReference type="AlphaFoldDB" id="A0A7Y8Y337"/>
<keyword evidence="6 7" id="KW-0961">Cell wall biogenesis/degradation</keyword>
<feature type="active site" description="Nucleophile" evidence="7">
    <location>
        <position position="446"/>
    </location>
</feature>
<dbReference type="Pfam" id="PF01471">
    <property type="entry name" value="PG_binding_1"/>
    <property type="match status" value="1"/>
</dbReference>
<dbReference type="InterPro" id="IPR038063">
    <property type="entry name" value="Transpep_catalytic_dom"/>
</dbReference>
<dbReference type="RefSeq" id="WP_176006526.1">
    <property type="nucleotide sequence ID" value="NZ_JABWMI010000014.1"/>
</dbReference>
<evidence type="ECO:0000256" key="2">
    <source>
        <dbReference type="ARBA" id="ARBA00005992"/>
    </source>
</evidence>
<dbReference type="Gene3D" id="2.40.440.10">
    <property type="entry name" value="L,D-transpeptidase catalytic domain-like"/>
    <property type="match status" value="1"/>
</dbReference>
<evidence type="ECO:0000256" key="6">
    <source>
        <dbReference type="ARBA" id="ARBA00023316"/>
    </source>
</evidence>
<evidence type="ECO:0000313" key="10">
    <source>
        <dbReference type="Proteomes" id="UP000535020"/>
    </source>
</evidence>
<dbReference type="PANTHER" id="PTHR41533:SF2">
    <property type="entry name" value="BLR7131 PROTEIN"/>
    <property type="match status" value="1"/>
</dbReference>
<feature type="domain" description="L,D-TPase catalytic" evidence="8">
    <location>
        <begin position="299"/>
        <end position="477"/>
    </location>
</feature>
<dbReference type="Proteomes" id="UP000535020">
    <property type="component" value="Unassembled WGS sequence"/>
</dbReference>
<evidence type="ECO:0000256" key="5">
    <source>
        <dbReference type="ARBA" id="ARBA00022984"/>
    </source>
</evidence>
<dbReference type="Pfam" id="PF20142">
    <property type="entry name" value="Scaffold"/>
    <property type="match status" value="1"/>
</dbReference>
<evidence type="ECO:0000256" key="3">
    <source>
        <dbReference type="ARBA" id="ARBA00022679"/>
    </source>
</evidence>
<keyword evidence="3" id="KW-0808">Transferase</keyword>
<dbReference type="GO" id="GO:0004180">
    <property type="term" value="F:carboxypeptidase activity"/>
    <property type="evidence" value="ECO:0007669"/>
    <property type="project" value="UniProtKB-ARBA"/>
</dbReference>
<proteinExistence type="inferred from homology"/>